<protein>
    <submittedName>
        <fullName evidence="2">Uncharacterized protein</fullName>
    </submittedName>
</protein>
<name>A0A7J7FXF6_CAMSI</name>
<proteinExistence type="predicted"/>
<dbReference type="AlphaFoldDB" id="A0A7J7FXF6"/>
<reference evidence="2 3" key="2">
    <citation type="submission" date="2020-07" db="EMBL/GenBank/DDBJ databases">
        <title>Genome assembly of wild tea tree DASZ reveals pedigree and selection history of tea varieties.</title>
        <authorList>
            <person name="Zhang W."/>
        </authorList>
    </citation>
    <scope>NUCLEOTIDE SEQUENCE [LARGE SCALE GENOMIC DNA]</scope>
    <source>
        <strain evidence="3">cv. G240</strain>
        <tissue evidence="2">Leaf</tissue>
    </source>
</reference>
<sequence>MGRIQALGRPNLLNPSSKEPNKQIGQPVKPNYIINNPPKSSSTWAQLAVKRPV</sequence>
<dbReference type="Proteomes" id="UP000593564">
    <property type="component" value="Unassembled WGS sequence"/>
</dbReference>
<evidence type="ECO:0000256" key="1">
    <source>
        <dbReference type="SAM" id="MobiDB-lite"/>
    </source>
</evidence>
<feature type="region of interest" description="Disordered" evidence="1">
    <location>
        <begin position="1"/>
        <end position="53"/>
    </location>
</feature>
<feature type="compositionally biased region" description="Polar residues" evidence="1">
    <location>
        <begin position="33"/>
        <end position="45"/>
    </location>
</feature>
<dbReference type="EMBL" id="JACBKZ010000014">
    <property type="protein sequence ID" value="KAF5932827.1"/>
    <property type="molecule type" value="Genomic_DNA"/>
</dbReference>
<reference evidence="3" key="1">
    <citation type="journal article" date="2020" name="Nat. Commun.">
        <title>Genome assembly of wild tea tree DASZ reveals pedigree and selection history of tea varieties.</title>
        <authorList>
            <person name="Zhang W."/>
            <person name="Zhang Y."/>
            <person name="Qiu H."/>
            <person name="Guo Y."/>
            <person name="Wan H."/>
            <person name="Zhang X."/>
            <person name="Scossa F."/>
            <person name="Alseekh S."/>
            <person name="Zhang Q."/>
            <person name="Wang P."/>
            <person name="Xu L."/>
            <person name="Schmidt M.H."/>
            <person name="Jia X."/>
            <person name="Li D."/>
            <person name="Zhu A."/>
            <person name="Guo F."/>
            <person name="Chen W."/>
            <person name="Ni D."/>
            <person name="Usadel B."/>
            <person name="Fernie A.R."/>
            <person name="Wen W."/>
        </authorList>
    </citation>
    <scope>NUCLEOTIDE SEQUENCE [LARGE SCALE GENOMIC DNA]</scope>
    <source>
        <strain evidence="3">cv. G240</strain>
    </source>
</reference>
<comment type="caution">
    <text evidence="2">The sequence shown here is derived from an EMBL/GenBank/DDBJ whole genome shotgun (WGS) entry which is preliminary data.</text>
</comment>
<gene>
    <name evidence="2" type="ORF">HYC85_028998</name>
</gene>
<evidence type="ECO:0000313" key="2">
    <source>
        <dbReference type="EMBL" id="KAF5932827.1"/>
    </source>
</evidence>
<keyword evidence="3" id="KW-1185">Reference proteome</keyword>
<organism evidence="2 3">
    <name type="scientific">Camellia sinensis</name>
    <name type="common">Tea plant</name>
    <name type="synonym">Thea sinensis</name>
    <dbReference type="NCBI Taxonomy" id="4442"/>
    <lineage>
        <taxon>Eukaryota</taxon>
        <taxon>Viridiplantae</taxon>
        <taxon>Streptophyta</taxon>
        <taxon>Embryophyta</taxon>
        <taxon>Tracheophyta</taxon>
        <taxon>Spermatophyta</taxon>
        <taxon>Magnoliopsida</taxon>
        <taxon>eudicotyledons</taxon>
        <taxon>Gunneridae</taxon>
        <taxon>Pentapetalae</taxon>
        <taxon>asterids</taxon>
        <taxon>Ericales</taxon>
        <taxon>Theaceae</taxon>
        <taxon>Camellia</taxon>
    </lineage>
</organism>
<evidence type="ECO:0000313" key="3">
    <source>
        <dbReference type="Proteomes" id="UP000593564"/>
    </source>
</evidence>
<accession>A0A7J7FXF6</accession>